<name>A0A5C4LTU2_9PSEU</name>
<dbReference type="GO" id="GO:0016485">
    <property type="term" value="P:protein processing"/>
    <property type="evidence" value="ECO:0007669"/>
    <property type="project" value="TreeGrafter"/>
</dbReference>
<evidence type="ECO:0000256" key="4">
    <source>
        <dbReference type="ARBA" id="ARBA00022801"/>
    </source>
</evidence>
<protein>
    <submittedName>
        <fullName evidence="5">Hydrogenase maturation protease</fullName>
    </submittedName>
</protein>
<dbReference type="PANTHER" id="PTHR30302:SF1">
    <property type="entry name" value="HYDROGENASE 2 MATURATION PROTEASE"/>
    <property type="match status" value="1"/>
</dbReference>
<keyword evidence="4" id="KW-0378">Hydrolase</keyword>
<keyword evidence="3" id="KW-0064">Aspartyl protease</keyword>
<dbReference type="InterPro" id="IPR000671">
    <property type="entry name" value="Peptidase_A31"/>
</dbReference>
<dbReference type="Gene3D" id="3.40.50.1450">
    <property type="entry name" value="HybD-like"/>
    <property type="match status" value="1"/>
</dbReference>
<evidence type="ECO:0000256" key="2">
    <source>
        <dbReference type="ARBA" id="ARBA00022670"/>
    </source>
</evidence>
<comment type="caution">
    <text evidence="5">The sequence shown here is derived from an EMBL/GenBank/DDBJ whole genome shotgun (WGS) entry which is preliminary data.</text>
</comment>
<evidence type="ECO:0000256" key="1">
    <source>
        <dbReference type="ARBA" id="ARBA00006814"/>
    </source>
</evidence>
<evidence type="ECO:0000313" key="6">
    <source>
        <dbReference type="Proteomes" id="UP000305546"/>
    </source>
</evidence>
<dbReference type="GO" id="GO:0004190">
    <property type="term" value="F:aspartic-type endopeptidase activity"/>
    <property type="evidence" value="ECO:0007669"/>
    <property type="project" value="UniProtKB-KW"/>
</dbReference>
<comment type="similarity">
    <text evidence="1">Belongs to the peptidase A31 family.</text>
</comment>
<gene>
    <name evidence="5" type="ORF">FG385_27095</name>
</gene>
<dbReference type="SUPFAM" id="SSF53163">
    <property type="entry name" value="HybD-like"/>
    <property type="match status" value="1"/>
</dbReference>
<keyword evidence="2 5" id="KW-0645">Protease</keyword>
<dbReference type="NCBIfam" id="TIGR00072">
    <property type="entry name" value="hydrog_prot"/>
    <property type="match status" value="1"/>
</dbReference>
<dbReference type="InterPro" id="IPR023430">
    <property type="entry name" value="Pept_HybD-like_dom_sf"/>
</dbReference>
<dbReference type="GO" id="GO:0008047">
    <property type="term" value="F:enzyme activator activity"/>
    <property type="evidence" value="ECO:0007669"/>
    <property type="project" value="InterPro"/>
</dbReference>
<organism evidence="5 6">
    <name type="scientific">Amycolatopsis alkalitolerans</name>
    <dbReference type="NCBI Taxonomy" id="2547244"/>
    <lineage>
        <taxon>Bacteria</taxon>
        <taxon>Bacillati</taxon>
        <taxon>Actinomycetota</taxon>
        <taxon>Actinomycetes</taxon>
        <taxon>Pseudonocardiales</taxon>
        <taxon>Pseudonocardiaceae</taxon>
        <taxon>Amycolatopsis</taxon>
    </lineage>
</organism>
<sequence length="166" mass="17000">MLSVKRWGRSPMSGTVVLGLGNVICSDGGLGVHAISRLHQHYQFPADVELVEGGTAGLRLLPRLADADRAVLIDAVDVGAAPGTLVRLEGDDLDCYVRGVSARATGLADLLHAARQGGKSPSRLVLHGAQPAETGLGTRLSGPVAAALGMLAGRVAADLMPAPERA</sequence>
<proteinExistence type="inferred from homology"/>
<dbReference type="EMBL" id="VDFW01000031">
    <property type="protein sequence ID" value="TNC21790.1"/>
    <property type="molecule type" value="Genomic_DNA"/>
</dbReference>
<dbReference type="AlphaFoldDB" id="A0A5C4LTU2"/>
<keyword evidence="6" id="KW-1185">Reference proteome</keyword>
<dbReference type="Proteomes" id="UP000305546">
    <property type="component" value="Unassembled WGS sequence"/>
</dbReference>
<accession>A0A5C4LTU2</accession>
<dbReference type="PRINTS" id="PR00446">
    <property type="entry name" value="HYDRGNUPTAKE"/>
</dbReference>
<evidence type="ECO:0000313" key="5">
    <source>
        <dbReference type="EMBL" id="TNC21790.1"/>
    </source>
</evidence>
<dbReference type="Pfam" id="PF01750">
    <property type="entry name" value="HycI"/>
    <property type="match status" value="1"/>
</dbReference>
<dbReference type="PANTHER" id="PTHR30302">
    <property type="entry name" value="HYDROGENASE 1 MATURATION PROTEASE"/>
    <property type="match status" value="1"/>
</dbReference>
<reference evidence="5 6" key="1">
    <citation type="submission" date="2019-06" db="EMBL/GenBank/DDBJ databases">
        <title>Amycolatopsis alkalitolerans sp. nov., isolated from Gastrodia elata Blume.</title>
        <authorList>
            <person name="Narsing Rao M.P."/>
            <person name="Li W.J."/>
        </authorList>
    </citation>
    <scope>NUCLEOTIDE SEQUENCE [LARGE SCALE GENOMIC DNA]</scope>
    <source>
        <strain evidence="5 6">SYSUP0005</strain>
    </source>
</reference>
<evidence type="ECO:0000256" key="3">
    <source>
        <dbReference type="ARBA" id="ARBA00022750"/>
    </source>
</evidence>